<dbReference type="KEGG" id="hazt:108680996"/>
<evidence type="ECO:0000313" key="3">
    <source>
        <dbReference type="RefSeq" id="XP_018025419.1"/>
    </source>
</evidence>
<dbReference type="SUPFAM" id="SSF57302">
    <property type="entry name" value="Snake toxin-like"/>
    <property type="match status" value="1"/>
</dbReference>
<feature type="chain" id="PRO_5034821300" evidence="1">
    <location>
        <begin position="28"/>
        <end position="126"/>
    </location>
</feature>
<evidence type="ECO:0000313" key="2">
    <source>
        <dbReference type="Proteomes" id="UP000694843"/>
    </source>
</evidence>
<feature type="signal peptide" evidence="1">
    <location>
        <begin position="1"/>
        <end position="27"/>
    </location>
</feature>
<dbReference type="GeneID" id="108680996"/>
<sequence length="126" mass="14108">MLHRRVDVTAALLLMLLLAQAPHTTDGLKCYICNNCRKFELSQSRTCPPEQDKCMKMDMETGQVQRNCGTETMCNNSDREMRTRYTSVNCCSEDNCNKAATAASPLLSAALLLPLHVLFVRCQFSA</sequence>
<dbReference type="AlphaFoldDB" id="A0A8B7PH04"/>
<protein>
    <submittedName>
        <fullName evidence="3">CD59A glycoprotein</fullName>
    </submittedName>
</protein>
<keyword evidence="1" id="KW-0732">Signal</keyword>
<proteinExistence type="predicted"/>
<dbReference type="RefSeq" id="XP_018025419.1">
    <property type="nucleotide sequence ID" value="XM_018169930.2"/>
</dbReference>
<accession>A0A8B7PH04</accession>
<dbReference type="OMA" id="TITCEKY"/>
<dbReference type="Gene3D" id="2.10.60.10">
    <property type="entry name" value="CD59"/>
    <property type="match status" value="1"/>
</dbReference>
<name>A0A8B7PH04_HYAAZ</name>
<dbReference type="InterPro" id="IPR045860">
    <property type="entry name" value="Snake_toxin-like_sf"/>
</dbReference>
<gene>
    <name evidence="3" type="primary">LOC108680996</name>
</gene>
<evidence type="ECO:0000256" key="1">
    <source>
        <dbReference type="SAM" id="SignalP"/>
    </source>
</evidence>
<organism evidence="2 3">
    <name type="scientific">Hyalella azteca</name>
    <name type="common">Amphipod</name>
    <dbReference type="NCBI Taxonomy" id="294128"/>
    <lineage>
        <taxon>Eukaryota</taxon>
        <taxon>Metazoa</taxon>
        <taxon>Ecdysozoa</taxon>
        <taxon>Arthropoda</taxon>
        <taxon>Crustacea</taxon>
        <taxon>Multicrustacea</taxon>
        <taxon>Malacostraca</taxon>
        <taxon>Eumalacostraca</taxon>
        <taxon>Peracarida</taxon>
        <taxon>Amphipoda</taxon>
        <taxon>Senticaudata</taxon>
        <taxon>Talitrida</taxon>
        <taxon>Talitroidea</taxon>
        <taxon>Hyalellidae</taxon>
        <taxon>Hyalella</taxon>
    </lineage>
</organism>
<dbReference type="OrthoDB" id="6338087at2759"/>
<dbReference type="Proteomes" id="UP000694843">
    <property type="component" value="Unplaced"/>
</dbReference>
<dbReference type="GO" id="GO:0098552">
    <property type="term" value="C:side of membrane"/>
    <property type="evidence" value="ECO:0007669"/>
    <property type="project" value="UniProtKB-KW"/>
</dbReference>
<reference evidence="3" key="1">
    <citation type="submission" date="2025-08" db="UniProtKB">
        <authorList>
            <consortium name="RefSeq"/>
        </authorList>
    </citation>
    <scope>IDENTIFICATION</scope>
    <source>
        <tissue evidence="3">Whole organism</tissue>
    </source>
</reference>
<keyword evidence="2" id="KW-1185">Reference proteome</keyword>